<dbReference type="PANTHER" id="PTHR32481">
    <property type="entry name" value="AMINOPEPTIDASE"/>
    <property type="match status" value="1"/>
</dbReference>
<feature type="binding site" evidence="8">
    <location>
        <position position="170"/>
    </location>
    <ligand>
        <name>Zn(2+)</name>
        <dbReference type="ChEBI" id="CHEBI:29105"/>
        <label>2</label>
    </ligand>
</feature>
<dbReference type="GO" id="GO:0004177">
    <property type="term" value="F:aminopeptidase activity"/>
    <property type="evidence" value="ECO:0007669"/>
    <property type="project" value="UniProtKB-UniRule"/>
</dbReference>
<protein>
    <submittedName>
        <fullName evidence="9">Peptidase M42</fullName>
    </submittedName>
</protein>
<evidence type="ECO:0000313" key="9">
    <source>
        <dbReference type="EMBL" id="AZR72833.1"/>
    </source>
</evidence>
<evidence type="ECO:0000256" key="2">
    <source>
        <dbReference type="ARBA" id="ARBA00022438"/>
    </source>
</evidence>
<feature type="binding site" evidence="8">
    <location>
        <position position="60"/>
    </location>
    <ligand>
        <name>Zn(2+)</name>
        <dbReference type="ChEBI" id="CHEBI:29105"/>
        <label>1</label>
    </ligand>
</feature>
<dbReference type="GO" id="GO:0006508">
    <property type="term" value="P:proteolysis"/>
    <property type="evidence" value="ECO:0007669"/>
    <property type="project" value="UniProtKB-KW"/>
</dbReference>
<evidence type="ECO:0000256" key="5">
    <source>
        <dbReference type="ARBA" id="ARBA00022801"/>
    </source>
</evidence>
<dbReference type="Gene3D" id="2.40.30.40">
    <property type="entry name" value="Peptidase M42, domain 2"/>
    <property type="match status" value="1"/>
</dbReference>
<comment type="similarity">
    <text evidence="1 6">Belongs to the peptidase M42 family.</text>
</comment>
<feature type="binding site" evidence="8">
    <location>
        <position position="170"/>
    </location>
    <ligand>
        <name>Zn(2+)</name>
        <dbReference type="ChEBI" id="CHEBI:29105"/>
        <label>1</label>
    </ligand>
</feature>
<dbReference type="AlphaFoldDB" id="A0A3S9SWW6"/>
<evidence type="ECO:0000256" key="3">
    <source>
        <dbReference type="ARBA" id="ARBA00022670"/>
    </source>
</evidence>
<dbReference type="CDD" id="cd05656">
    <property type="entry name" value="M42_Frv"/>
    <property type="match status" value="1"/>
</dbReference>
<dbReference type="GO" id="GO:0046872">
    <property type="term" value="F:metal ion binding"/>
    <property type="evidence" value="ECO:0007669"/>
    <property type="project" value="UniProtKB-UniRule"/>
</dbReference>
<dbReference type="SUPFAM" id="SSF53187">
    <property type="entry name" value="Zn-dependent exopeptidases"/>
    <property type="match status" value="1"/>
</dbReference>
<keyword evidence="5" id="KW-0378">Hydrolase</keyword>
<dbReference type="InterPro" id="IPR008007">
    <property type="entry name" value="Peptidase_M42"/>
</dbReference>
<organism evidence="9 10">
    <name type="scientific">Anoxybacter fermentans</name>
    <dbReference type="NCBI Taxonomy" id="1323375"/>
    <lineage>
        <taxon>Bacteria</taxon>
        <taxon>Bacillati</taxon>
        <taxon>Bacillota</taxon>
        <taxon>Clostridia</taxon>
        <taxon>Halanaerobiales</taxon>
        <taxon>Anoxybacter</taxon>
    </lineage>
</organism>
<dbReference type="OrthoDB" id="9772053at2"/>
<dbReference type="SUPFAM" id="SSF101821">
    <property type="entry name" value="Aminopeptidase/glucanase lid domain"/>
    <property type="match status" value="1"/>
</dbReference>
<dbReference type="InterPro" id="IPR023367">
    <property type="entry name" value="Peptidase_M42_dom2"/>
</dbReference>
<feature type="binding site" evidence="8">
    <location>
        <position position="221"/>
    </location>
    <ligand>
        <name>Zn(2+)</name>
        <dbReference type="ChEBI" id="CHEBI:29105"/>
        <label>1</label>
    </ligand>
</feature>
<dbReference type="Gene3D" id="3.40.630.10">
    <property type="entry name" value="Zn peptidases"/>
    <property type="match status" value="1"/>
</dbReference>
<evidence type="ECO:0000256" key="4">
    <source>
        <dbReference type="ARBA" id="ARBA00022723"/>
    </source>
</evidence>
<keyword evidence="2" id="KW-0031">Aminopeptidase</keyword>
<dbReference type="Pfam" id="PF05343">
    <property type="entry name" value="Peptidase_M42"/>
    <property type="match status" value="1"/>
</dbReference>
<dbReference type="PANTHER" id="PTHR32481:SF5">
    <property type="entry name" value="ENDOGLUCANASE"/>
    <property type="match status" value="1"/>
</dbReference>
<evidence type="ECO:0000256" key="6">
    <source>
        <dbReference type="PIRNR" id="PIRNR001123"/>
    </source>
</evidence>
<evidence type="ECO:0000256" key="1">
    <source>
        <dbReference type="ARBA" id="ARBA00006272"/>
    </source>
</evidence>
<keyword evidence="3" id="KW-0645">Protease</keyword>
<sequence length="341" mass="37542">MLLKRLTEAAGLPGMEDEVRNLIKEEVKDLVDDMRTDALGNLITYKKGKVDGPVVMLAAHMDEIGLMITHINKNGLLRFKPLGGIDPRVLVSKKVLIGPKKVPGVIGSKPIHLQNNDERKHAIPLDKLYIDIGAKNKEEAEKLVKIGDGAVFDTKFAEVGEGCVKGKAFDDRVGCSILIELLKRKYDVSIYAVFTVQEEVGLRGASVVAYDLDPDLALVFEGTTASDVPDMSEHQYSTSLGEGPAISLMDRSVIADRRIVQGLVETARENGLKYQFRRTNFGGTDAGRIHLTKEGIPSAVISVPCRYIHSPVSLMNLNDYNTLIELVDKYLHKIAKGGFYR</sequence>
<dbReference type="RefSeq" id="WP_127016166.1">
    <property type="nucleotide sequence ID" value="NZ_CP016379.1"/>
</dbReference>
<feature type="active site" description="Proton acceptor" evidence="7">
    <location>
        <position position="198"/>
    </location>
</feature>
<dbReference type="PIRSF" id="PIRSF001123">
    <property type="entry name" value="PepA_GA"/>
    <property type="match status" value="1"/>
</dbReference>
<evidence type="ECO:0000313" key="10">
    <source>
        <dbReference type="Proteomes" id="UP000267250"/>
    </source>
</evidence>
<keyword evidence="10" id="KW-1185">Reference proteome</keyword>
<evidence type="ECO:0000256" key="7">
    <source>
        <dbReference type="PIRSR" id="PIRSR001123-1"/>
    </source>
</evidence>
<proteinExistence type="inferred from homology"/>
<keyword evidence="4 8" id="KW-0479">Metal-binding</keyword>
<evidence type="ECO:0000256" key="8">
    <source>
        <dbReference type="PIRSR" id="PIRSR001123-2"/>
    </source>
</evidence>
<reference evidence="9 10" key="1">
    <citation type="submission" date="2016-07" db="EMBL/GenBank/DDBJ databases">
        <title>Genome and transcriptome analysis of iron-reducing fermentative bacteria Anoxybacter fermentans.</title>
        <authorList>
            <person name="Zeng X."/>
            <person name="Shao Z."/>
        </authorList>
    </citation>
    <scope>NUCLEOTIDE SEQUENCE [LARGE SCALE GENOMIC DNA]</scope>
    <source>
        <strain evidence="9 10">DY22613</strain>
    </source>
</reference>
<dbReference type="InterPro" id="IPR051464">
    <property type="entry name" value="Peptidase_M42_aminopept"/>
</dbReference>
<feature type="binding site" evidence="8">
    <location>
        <position position="199"/>
    </location>
    <ligand>
        <name>Zn(2+)</name>
        <dbReference type="ChEBI" id="CHEBI:29105"/>
        <label>2</label>
    </ligand>
</feature>
<comment type="cofactor">
    <cofactor evidence="8">
        <name>a divalent metal cation</name>
        <dbReference type="ChEBI" id="CHEBI:60240"/>
    </cofactor>
    <text evidence="8">Binds 2 divalent metal cations per subunit.</text>
</comment>
<accession>A0A3S9SWW6</accession>
<dbReference type="KEGG" id="aft:BBF96_05170"/>
<feature type="binding site" evidence="8">
    <location>
        <position position="309"/>
    </location>
    <ligand>
        <name>Zn(2+)</name>
        <dbReference type="ChEBI" id="CHEBI:29105"/>
        <label>2</label>
    </ligand>
</feature>
<name>A0A3S9SWW6_9FIRM</name>
<gene>
    <name evidence="9" type="ORF">BBF96_05170</name>
</gene>
<dbReference type="EMBL" id="CP016379">
    <property type="protein sequence ID" value="AZR72833.1"/>
    <property type="molecule type" value="Genomic_DNA"/>
</dbReference>
<dbReference type="Proteomes" id="UP000267250">
    <property type="component" value="Chromosome"/>
</dbReference>